<feature type="compositionally biased region" description="Polar residues" evidence="2">
    <location>
        <begin position="1"/>
        <end position="16"/>
    </location>
</feature>
<protein>
    <recommendedName>
        <fullName evidence="3">DUF7587 domain-containing protein</fullName>
    </recommendedName>
</protein>
<dbReference type="EMBL" id="JAULSY010000129">
    <property type="protein sequence ID" value="KAK0663477.1"/>
    <property type="molecule type" value="Genomic_DNA"/>
</dbReference>
<keyword evidence="5" id="KW-1185">Reference proteome</keyword>
<name>A0AA39Z4M8_9PEZI</name>
<evidence type="ECO:0000259" key="3">
    <source>
        <dbReference type="Pfam" id="PF24494"/>
    </source>
</evidence>
<reference evidence="4" key="1">
    <citation type="submission" date="2023-06" db="EMBL/GenBank/DDBJ databases">
        <title>Genome-scale phylogeny and comparative genomics of the fungal order Sordariales.</title>
        <authorList>
            <consortium name="Lawrence Berkeley National Laboratory"/>
            <person name="Hensen N."/>
            <person name="Bonometti L."/>
            <person name="Westerberg I."/>
            <person name="Brannstrom I.O."/>
            <person name="Guillou S."/>
            <person name="Cros-Aarteil S."/>
            <person name="Calhoun S."/>
            <person name="Haridas S."/>
            <person name="Kuo A."/>
            <person name="Mondo S."/>
            <person name="Pangilinan J."/>
            <person name="Riley R."/>
            <person name="Labutti K."/>
            <person name="Andreopoulos B."/>
            <person name="Lipzen A."/>
            <person name="Chen C."/>
            <person name="Yanf M."/>
            <person name="Daum C."/>
            <person name="Ng V."/>
            <person name="Clum A."/>
            <person name="Steindorff A."/>
            <person name="Ohm R."/>
            <person name="Martin F."/>
            <person name="Silar P."/>
            <person name="Natvig D."/>
            <person name="Lalanne C."/>
            <person name="Gautier V."/>
            <person name="Ament-Velasquez S.L."/>
            <person name="Kruys A."/>
            <person name="Hutchinson M.I."/>
            <person name="Powell A.J."/>
            <person name="Barry K."/>
            <person name="Miller A.N."/>
            <person name="Grigoriev I.V."/>
            <person name="Debuchy R."/>
            <person name="Gladieux P."/>
            <person name="Thoren M.H."/>
            <person name="Johannesson H."/>
        </authorList>
    </citation>
    <scope>NUCLEOTIDE SEQUENCE</scope>
    <source>
        <strain evidence="4">CBS 307.81</strain>
    </source>
</reference>
<evidence type="ECO:0000313" key="5">
    <source>
        <dbReference type="Proteomes" id="UP001174997"/>
    </source>
</evidence>
<feature type="coiled-coil region" evidence="1">
    <location>
        <begin position="314"/>
        <end position="372"/>
    </location>
</feature>
<comment type="caution">
    <text evidence="4">The sequence shown here is derived from an EMBL/GenBank/DDBJ whole genome shotgun (WGS) entry which is preliminary data.</text>
</comment>
<evidence type="ECO:0000256" key="1">
    <source>
        <dbReference type="SAM" id="Coils"/>
    </source>
</evidence>
<dbReference type="Proteomes" id="UP001174997">
    <property type="component" value="Unassembled WGS sequence"/>
</dbReference>
<feature type="region of interest" description="Disordered" evidence="2">
    <location>
        <begin position="377"/>
        <end position="400"/>
    </location>
</feature>
<dbReference type="InterPro" id="IPR056009">
    <property type="entry name" value="DUF7587"/>
</dbReference>
<dbReference type="AlphaFoldDB" id="A0AA39Z4M8"/>
<accession>A0AA39Z4M8</accession>
<proteinExistence type="predicted"/>
<sequence>MASFTAQSSEHTTAPQSEDLEPTTGIVVPPSPAKNEETASTESEDADDYMSINTMVPVEHVVIMRLGPTEVDKYDVPEHDAYLVNHSDNEGLREGPTIWEKEGSTITAQITATYAVPFKSVTKKRSPVGDDGSRLFPGGRPILLVKSTIPTCGGQYRPRLLMRVVHEGRKGRNGDMKDGPAPSTKARGHGVVSLNPINRQIFMQKHFTWSCHQLSPFLSVTDSWKTAMIRLASFFQHGFINPKILVIDSTHRSWDHDQSKLFNAAVVIKRLHLRWREWHRNEYLVESSIPEESIIRTMSLEEAKMVLPDLFATAIQIRTRMDQKNEELREYLANQRERGVEMRKKLKSLGILDKLKSERRKHRGKIRKLHAAVAAAAAGDDGGDSAAAGPAPAGSTTVAE</sequence>
<feature type="domain" description="DUF7587" evidence="3">
    <location>
        <begin position="157"/>
        <end position="302"/>
    </location>
</feature>
<organism evidence="4 5">
    <name type="scientific">Cercophora samala</name>
    <dbReference type="NCBI Taxonomy" id="330535"/>
    <lineage>
        <taxon>Eukaryota</taxon>
        <taxon>Fungi</taxon>
        <taxon>Dikarya</taxon>
        <taxon>Ascomycota</taxon>
        <taxon>Pezizomycotina</taxon>
        <taxon>Sordariomycetes</taxon>
        <taxon>Sordariomycetidae</taxon>
        <taxon>Sordariales</taxon>
        <taxon>Lasiosphaeriaceae</taxon>
        <taxon>Cercophora</taxon>
    </lineage>
</organism>
<keyword evidence="1" id="KW-0175">Coiled coil</keyword>
<evidence type="ECO:0000256" key="2">
    <source>
        <dbReference type="SAM" id="MobiDB-lite"/>
    </source>
</evidence>
<gene>
    <name evidence="4" type="ORF">QBC41DRAFT_259772</name>
</gene>
<feature type="region of interest" description="Disordered" evidence="2">
    <location>
        <begin position="1"/>
        <end position="51"/>
    </location>
</feature>
<feature type="region of interest" description="Disordered" evidence="2">
    <location>
        <begin position="170"/>
        <end position="190"/>
    </location>
</feature>
<evidence type="ECO:0000313" key="4">
    <source>
        <dbReference type="EMBL" id="KAK0663477.1"/>
    </source>
</evidence>
<dbReference type="Pfam" id="PF24494">
    <property type="entry name" value="DUF7587"/>
    <property type="match status" value="1"/>
</dbReference>